<keyword evidence="3" id="KW-1185">Reference proteome</keyword>
<name>A0A7W9GZL2_9ACTN</name>
<dbReference type="SUPFAM" id="SSF81301">
    <property type="entry name" value="Nucleotidyltransferase"/>
    <property type="match status" value="1"/>
</dbReference>
<evidence type="ECO:0000313" key="3">
    <source>
        <dbReference type="Proteomes" id="UP000590647"/>
    </source>
</evidence>
<evidence type="ECO:0000313" key="2">
    <source>
        <dbReference type="EMBL" id="MBB5792934.1"/>
    </source>
</evidence>
<dbReference type="EMBL" id="JACHNE010000001">
    <property type="protein sequence ID" value="MBB5792934.1"/>
    <property type="molecule type" value="Genomic_DNA"/>
</dbReference>
<sequence>MRRYALMCTLMKGFDMQKMTVDDWLAPLKSRGLLPAELLAVYVVGSVARGWQNARSDFDIYVVSSGAEFQNSGYTIPVPLDPPFVPTETFYEADKRWEIKYWLDSQIDQMITKVSWEAYEAGMVAGTALTLTEELSLARLGNCLPLIDNDWLRKTQERLAGSAFRSFAVVRSLGAADNAVEDALGQMESGDLYSATISARLAFGHAIDALLEGEGEYGSHLPKWRANRFKAAAPSAISFEDYWAIETMQAYDSADPRAWITNVLTICQDIAMRVETS</sequence>
<dbReference type="Proteomes" id="UP000590647">
    <property type="component" value="Unassembled WGS sequence"/>
</dbReference>
<dbReference type="AlphaFoldDB" id="A0A7W9GZL2"/>
<organism evidence="2 3">
    <name type="scientific">Streptomyces caelestis</name>
    <dbReference type="NCBI Taxonomy" id="36816"/>
    <lineage>
        <taxon>Bacteria</taxon>
        <taxon>Bacillati</taxon>
        <taxon>Actinomycetota</taxon>
        <taxon>Actinomycetes</taxon>
        <taxon>Kitasatosporales</taxon>
        <taxon>Streptomycetaceae</taxon>
        <taxon>Streptomyces</taxon>
    </lineage>
</organism>
<protein>
    <submittedName>
        <fullName evidence="2">Putative nucleotidyltransferase</fullName>
    </submittedName>
</protein>
<reference evidence="2 3" key="1">
    <citation type="submission" date="2020-08" db="EMBL/GenBank/DDBJ databases">
        <title>Sequencing the genomes of 1000 actinobacteria strains.</title>
        <authorList>
            <person name="Klenk H.-P."/>
        </authorList>
    </citation>
    <scope>NUCLEOTIDE SEQUENCE [LARGE SCALE GENOMIC DNA]</scope>
    <source>
        <strain evidence="2 3">DSM 40084</strain>
    </source>
</reference>
<gene>
    <name evidence="2" type="ORF">HDA41_000898</name>
</gene>
<dbReference type="CDD" id="cd05403">
    <property type="entry name" value="NT_KNTase_like"/>
    <property type="match status" value="1"/>
</dbReference>
<dbReference type="InterPro" id="IPR002934">
    <property type="entry name" value="Polymerase_NTP_transf_dom"/>
</dbReference>
<keyword evidence="2" id="KW-0808">Transferase</keyword>
<dbReference type="InterPro" id="IPR043519">
    <property type="entry name" value="NT_sf"/>
</dbReference>
<comment type="caution">
    <text evidence="2">The sequence shown here is derived from an EMBL/GenBank/DDBJ whole genome shotgun (WGS) entry which is preliminary data.</text>
</comment>
<evidence type="ECO:0000259" key="1">
    <source>
        <dbReference type="Pfam" id="PF01909"/>
    </source>
</evidence>
<dbReference type="Gene3D" id="3.30.460.10">
    <property type="entry name" value="Beta Polymerase, domain 2"/>
    <property type="match status" value="1"/>
</dbReference>
<dbReference type="GO" id="GO:0016779">
    <property type="term" value="F:nucleotidyltransferase activity"/>
    <property type="evidence" value="ECO:0007669"/>
    <property type="project" value="InterPro"/>
</dbReference>
<dbReference type="RefSeq" id="WP_184980855.1">
    <property type="nucleotide sequence ID" value="NZ_JACHNE010000001.1"/>
</dbReference>
<feature type="domain" description="Polymerase nucleotidyl transferase" evidence="1">
    <location>
        <begin position="40"/>
        <end position="105"/>
    </location>
</feature>
<accession>A0A7W9GZL2</accession>
<dbReference type="Pfam" id="PF01909">
    <property type="entry name" value="NTP_transf_2"/>
    <property type="match status" value="1"/>
</dbReference>
<proteinExistence type="predicted"/>